<reference evidence="1" key="1">
    <citation type="submission" date="2020-02" db="EMBL/GenBank/DDBJ databases">
        <authorList>
            <person name="Meier V. D."/>
        </authorList>
    </citation>
    <scope>NUCLEOTIDE SEQUENCE</scope>
    <source>
        <strain evidence="1">AVDCRST_MAG11</strain>
    </source>
</reference>
<sequence>MSNPITDAPRVRAPELPAGLDWINTSGRALTLAELRGRVVLLDFWTYG</sequence>
<dbReference type="InterPro" id="IPR036249">
    <property type="entry name" value="Thioredoxin-like_sf"/>
</dbReference>
<proteinExistence type="predicted"/>
<gene>
    <name evidence="1" type="ORF">AVDCRST_MAG11-1160</name>
</gene>
<dbReference type="SUPFAM" id="SSF52833">
    <property type="entry name" value="Thioredoxin-like"/>
    <property type="match status" value="1"/>
</dbReference>
<dbReference type="AlphaFoldDB" id="A0A6J4KHF8"/>
<protein>
    <recommendedName>
        <fullName evidence="2">Alkyl hydroperoxide reductase subunit C/ Thiol specific antioxidant domain-containing protein</fullName>
    </recommendedName>
</protein>
<dbReference type="EMBL" id="CADCTU010000265">
    <property type="protein sequence ID" value="CAA9306022.1"/>
    <property type="molecule type" value="Genomic_DNA"/>
</dbReference>
<name>A0A6J4KHF8_9BACT</name>
<dbReference type="Gene3D" id="3.40.30.10">
    <property type="entry name" value="Glutaredoxin"/>
    <property type="match status" value="1"/>
</dbReference>
<accession>A0A6J4KHF8</accession>
<organism evidence="1">
    <name type="scientific">uncultured Gemmatimonadaceae bacterium</name>
    <dbReference type="NCBI Taxonomy" id="246130"/>
    <lineage>
        <taxon>Bacteria</taxon>
        <taxon>Pseudomonadati</taxon>
        <taxon>Gemmatimonadota</taxon>
        <taxon>Gemmatimonadia</taxon>
        <taxon>Gemmatimonadales</taxon>
        <taxon>Gemmatimonadaceae</taxon>
        <taxon>environmental samples</taxon>
    </lineage>
</organism>
<evidence type="ECO:0008006" key="2">
    <source>
        <dbReference type="Google" id="ProtNLM"/>
    </source>
</evidence>
<evidence type="ECO:0000313" key="1">
    <source>
        <dbReference type="EMBL" id="CAA9306022.1"/>
    </source>
</evidence>